<dbReference type="GO" id="GO:0006260">
    <property type="term" value="P:DNA replication"/>
    <property type="evidence" value="ECO:0007669"/>
    <property type="project" value="TreeGrafter"/>
</dbReference>
<dbReference type="InterPro" id="IPR013499">
    <property type="entry name" value="TopoI_euk"/>
</dbReference>
<feature type="compositionally biased region" description="Basic and acidic residues" evidence="3">
    <location>
        <begin position="14"/>
        <end position="37"/>
    </location>
</feature>
<dbReference type="GO" id="GO:0003677">
    <property type="term" value="F:DNA binding"/>
    <property type="evidence" value="ECO:0007669"/>
    <property type="project" value="UniProtKB-UniRule"/>
</dbReference>
<evidence type="ECO:0000256" key="3">
    <source>
        <dbReference type="SAM" id="MobiDB-lite"/>
    </source>
</evidence>
<protein>
    <recommendedName>
        <fullName evidence="4">DNA topoisomerase I eukaryotic-type domain-containing protein</fullName>
    </recommendedName>
</protein>
<dbReference type="PROSITE" id="PS52038">
    <property type="entry name" value="TOPO_IB_2"/>
    <property type="match status" value="1"/>
</dbReference>
<dbReference type="PANTHER" id="PTHR10290">
    <property type="entry name" value="DNA TOPOISOMERASE I"/>
    <property type="match status" value="1"/>
</dbReference>
<dbReference type="Gene3D" id="3.90.15.10">
    <property type="entry name" value="Topoisomerase I, Chain A, domain 3"/>
    <property type="match status" value="1"/>
</dbReference>
<organism evidence="5 6">
    <name type="scientific">Anguilla anguilla</name>
    <name type="common">European freshwater eel</name>
    <name type="synonym">Muraena anguilla</name>
    <dbReference type="NCBI Taxonomy" id="7936"/>
    <lineage>
        <taxon>Eukaryota</taxon>
        <taxon>Metazoa</taxon>
        <taxon>Chordata</taxon>
        <taxon>Craniata</taxon>
        <taxon>Vertebrata</taxon>
        <taxon>Euteleostomi</taxon>
        <taxon>Actinopterygii</taxon>
        <taxon>Neopterygii</taxon>
        <taxon>Teleostei</taxon>
        <taxon>Anguilliformes</taxon>
        <taxon>Anguillidae</taxon>
        <taxon>Anguilla</taxon>
    </lineage>
</organism>
<dbReference type="Pfam" id="PF01028">
    <property type="entry name" value="Topoisom_I"/>
    <property type="match status" value="2"/>
</dbReference>
<comment type="caution">
    <text evidence="1">Lacks conserved residue(s) required for the propagation of feature annotation.</text>
</comment>
<dbReference type="InterPro" id="IPR008336">
    <property type="entry name" value="TopoI_DNA-bd_euk"/>
</dbReference>
<dbReference type="AlphaFoldDB" id="A0A9D3LTE3"/>
<evidence type="ECO:0000313" key="6">
    <source>
        <dbReference type="Proteomes" id="UP001044222"/>
    </source>
</evidence>
<dbReference type="GO" id="GO:0007059">
    <property type="term" value="P:chromosome segregation"/>
    <property type="evidence" value="ECO:0007669"/>
    <property type="project" value="TreeGrafter"/>
</dbReference>
<keyword evidence="2" id="KW-0175">Coiled coil</keyword>
<feature type="coiled-coil region" evidence="2">
    <location>
        <begin position="356"/>
        <end position="416"/>
    </location>
</feature>
<gene>
    <name evidence="5" type="ORF">ANANG_G00231110</name>
</gene>
<evidence type="ECO:0000256" key="1">
    <source>
        <dbReference type="PROSITE-ProRule" id="PRU01382"/>
    </source>
</evidence>
<dbReference type="SUPFAM" id="SSF56349">
    <property type="entry name" value="DNA breaking-rejoining enzymes"/>
    <property type="match status" value="1"/>
</dbReference>
<evidence type="ECO:0000259" key="4">
    <source>
        <dbReference type="SMART" id="SM00435"/>
    </source>
</evidence>
<name>A0A9D3LTE3_ANGAN</name>
<dbReference type="EMBL" id="JAFIRN010000013">
    <property type="protein sequence ID" value="KAG5836689.1"/>
    <property type="molecule type" value="Genomic_DNA"/>
</dbReference>
<dbReference type="GO" id="GO:0005694">
    <property type="term" value="C:chromosome"/>
    <property type="evidence" value="ECO:0007669"/>
    <property type="project" value="InterPro"/>
</dbReference>
<dbReference type="SUPFAM" id="SSF56741">
    <property type="entry name" value="Eukaryotic DNA topoisomerase I, N-terminal DNA-binding fragment"/>
    <property type="match status" value="1"/>
</dbReference>
<evidence type="ECO:0000313" key="5">
    <source>
        <dbReference type="EMBL" id="KAG5836689.1"/>
    </source>
</evidence>
<dbReference type="Proteomes" id="UP001044222">
    <property type="component" value="Chromosome 13"/>
</dbReference>
<reference evidence="5" key="1">
    <citation type="submission" date="2021-01" db="EMBL/GenBank/DDBJ databases">
        <title>A chromosome-scale assembly of European eel, Anguilla anguilla.</title>
        <authorList>
            <person name="Henkel C."/>
            <person name="Jong-Raadsen S.A."/>
            <person name="Dufour S."/>
            <person name="Weltzien F.-A."/>
            <person name="Palstra A.P."/>
            <person name="Pelster B."/>
            <person name="Spaink H.P."/>
            <person name="Van Den Thillart G.E."/>
            <person name="Jansen H."/>
            <person name="Zahm M."/>
            <person name="Klopp C."/>
            <person name="Cedric C."/>
            <person name="Louis A."/>
            <person name="Berthelot C."/>
            <person name="Parey E."/>
            <person name="Roest Crollius H."/>
            <person name="Montfort J."/>
            <person name="Robinson-Rechavi M."/>
            <person name="Bucao C."/>
            <person name="Bouchez O."/>
            <person name="Gislard M."/>
            <person name="Lluch J."/>
            <person name="Milhes M."/>
            <person name="Lampietro C."/>
            <person name="Lopez Roques C."/>
            <person name="Donnadieu C."/>
            <person name="Braasch I."/>
            <person name="Desvignes T."/>
            <person name="Postlethwait J."/>
            <person name="Bobe J."/>
            <person name="Guiguen Y."/>
            <person name="Dirks R."/>
        </authorList>
    </citation>
    <scope>NUCLEOTIDE SEQUENCE</scope>
    <source>
        <strain evidence="5">Tag_6206</strain>
        <tissue evidence="5">Liver</tissue>
    </source>
</reference>
<dbReference type="GO" id="GO:0005730">
    <property type="term" value="C:nucleolus"/>
    <property type="evidence" value="ECO:0007669"/>
    <property type="project" value="TreeGrafter"/>
</dbReference>
<keyword evidence="6" id="KW-1185">Reference proteome</keyword>
<dbReference type="SMART" id="SM00435">
    <property type="entry name" value="TOPEUc"/>
    <property type="match status" value="1"/>
</dbReference>
<dbReference type="GO" id="GO:0003917">
    <property type="term" value="F:DNA topoisomerase type I (single strand cut, ATP-independent) activity"/>
    <property type="evidence" value="ECO:0007669"/>
    <property type="project" value="InterPro"/>
</dbReference>
<dbReference type="InterPro" id="IPR014727">
    <property type="entry name" value="TopoI_cat_a/b-sub_euk"/>
</dbReference>
<feature type="region of interest" description="Disordered" evidence="3">
    <location>
        <begin position="1"/>
        <end position="37"/>
    </location>
</feature>
<sequence length="426" mass="49008">MKPKGTKTKKRRKSEVLQEELKEEKRMTPPGEGDLKEKWRLMEEGNKFADDMKQKQKEDTDCLLSWKKKPGQDSKPMRPIKIMKEEGNQQWRWYRGRCWTMSTLPKRCSVTTFLQTGERPSKRPMRGLLKSMATALWTSTVSALETSGLSPQACSVAEGTTPNGMLKRRIQPEDVIINCSKQSKIPEPPAGHRWKEVRRDNTITWLASWTENIQSSCKYITLHASSELKGEKDWEKYEVARRLRSYVDQIRSQYYQDMDSKEMLIRQRATALYFIDKLALRVGNEKVAGRQRTRWAAAPSVWSTSLCTGTWKRLAELSCKSDGKAEKVLAYNRANCAVAVLCNHQRAEPKSFEQSMASLQAKINSKTQDLAQAKTELKLAKWKAKGCPGNKLHVDVEKKRKATRRLEDQLLNLNIQATERRANRSP</sequence>
<keyword evidence="1" id="KW-0238">DNA-binding</keyword>
<proteinExistence type="predicted"/>
<dbReference type="InterPro" id="IPR013030">
    <property type="entry name" value="DNA_topo_DNA_db_N_dom2"/>
</dbReference>
<dbReference type="InterPro" id="IPR011010">
    <property type="entry name" value="DNA_brk_join_enz"/>
</dbReference>
<dbReference type="Pfam" id="PF02919">
    <property type="entry name" value="Topoisom_I_N"/>
    <property type="match status" value="1"/>
</dbReference>
<feature type="compositionally biased region" description="Basic residues" evidence="3">
    <location>
        <begin position="1"/>
        <end position="13"/>
    </location>
</feature>
<dbReference type="GO" id="GO:0006265">
    <property type="term" value="P:DNA topological change"/>
    <property type="evidence" value="ECO:0007669"/>
    <property type="project" value="InterPro"/>
</dbReference>
<dbReference type="Gene3D" id="2.170.11.10">
    <property type="entry name" value="DNA Topoisomerase I, domain 2"/>
    <property type="match status" value="1"/>
</dbReference>
<evidence type="ECO:0000256" key="2">
    <source>
        <dbReference type="SAM" id="Coils"/>
    </source>
</evidence>
<dbReference type="PANTHER" id="PTHR10290:SF24">
    <property type="entry name" value="DNA TOPOISOMERASE I"/>
    <property type="match status" value="1"/>
</dbReference>
<dbReference type="InterPro" id="IPR014711">
    <property type="entry name" value="TopoI_cat_a-hlx-sub_euk"/>
</dbReference>
<comment type="caution">
    <text evidence="5">The sequence shown here is derived from an EMBL/GenBank/DDBJ whole genome shotgun (WGS) entry which is preliminary data.</text>
</comment>
<dbReference type="SUPFAM" id="SSF46596">
    <property type="entry name" value="Eukaryotic DNA topoisomerase I, dispensable insert domain"/>
    <property type="match status" value="1"/>
</dbReference>
<dbReference type="InterPro" id="IPR013500">
    <property type="entry name" value="TopoI_cat_euk"/>
</dbReference>
<dbReference type="InterPro" id="IPR036202">
    <property type="entry name" value="TopoI_DNA-bd_euk_N_sf"/>
</dbReference>
<feature type="domain" description="DNA topoisomerase I eukaryotic-type" evidence="4">
    <location>
        <begin position="159"/>
        <end position="425"/>
    </location>
</feature>
<dbReference type="Gene3D" id="1.10.132.10">
    <property type="match status" value="1"/>
</dbReference>
<accession>A0A9D3LTE3</accession>
<dbReference type="InterPro" id="IPR051062">
    <property type="entry name" value="Topoisomerase_IB"/>
</dbReference>